<sequence>MKYSWSVASEVLRISTPGFGGFREAITDFTHEGFTVPKGSKNPKYFPDPEKFEPSRFQGNGPAPYAFVPFGGGPRMCPGNEYARAVIHVFMPNVVTKFRWEKLIPGENMIYYPAPRPARGLPVILHPNKP</sequence>
<organism evidence="9 10">
    <name type="scientific">Coffea canephora</name>
    <name type="common">Robusta coffee</name>
    <dbReference type="NCBI Taxonomy" id="49390"/>
    <lineage>
        <taxon>Eukaryota</taxon>
        <taxon>Viridiplantae</taxon>
        <taxon>Streptophyta</taxon>
        <taxon>Embryophyta</taxon>
        <taxon>Tracheophyta</taxon>
        <taxon>Spermatophyta</taxon>
        <taxon>Magnoliopsida</taxon>
        <taxon>eudicotyledons</taxon>
        <taxon>Gunneridae</taxon>
        <taxon>Pentapetalae</taxon>
        <taxon>asterids</taxon>
        <taxon>lamiids</taxon>
        <taxon>Gentianales</taxon>
        <taxon>Rubiaceae</taxon>
        <taxon>Ixoroideae</taxon>
        <taxon>Gardenieae complex</taxon>
        <taxon>Bertiereae - Coffeeae clade</taxon>
        <taxon>Coffeeae</taxon>
        <taxon>Coffea</taxon>
    </lineage>
</organism>
<dbReference type="PANTHER" id="PTHR24286">
    <property type="entry name" value="CYTOCHROME P450 26"/>
    <property type="match status" value="1"/>
</dbReference>
<keyword evidence="4" id="KW-0472">Membrane</keyword>
<name>A0A068V6L3_COFCA</name>
<dbReference type="PhylomeDB" id="A0A068V6L3"/>
<keyword evidence="8" id="KW-0503">Monooxygenase</keyword>
<dbReference type="GO" id="GO:0016020">
    <property type="term" value="C:membrane"/>
    <property type="evidence" value="ECO:0007669"/>
    <property type="project" value="UniProtKB-SubCell"/>
</dbReference>
<reference evidence="10" key="1">
    <citation type="journal article" date="2014" name="Science">
        <title>The coffee genome provides insight into the convergent evolution of caffeine biosynthesis.</title>
        <authorList>
            <person name="Denoeud F."/>
            <person name="Carretero-Paulet L."/>
            <person name="Dereeper A."/>
            <person name="Droc G."/>
            <person name="Guyot R."/>
            <person name="Pietrella M."/>
            <person name="Zheng C."/>
            <person name="Alberti A."/>
            <person name="Anthony F."/>
            <person name="Aprea G."/>
            <person name="Aury J.M."/>
            <person name="Bento P."/>
            <person name="Bernard M."/>
            <person name="Bocs S."/>
            <person name="Campa C."/>
            <person name="Cenci A."/>
            <person name="Combes M.C."/>
            <person name="Crouzillat D."/>
            <person name="Da Silva C."/>
            <person name="Daddiego L."/>
            <person name="De Bellis F."/>
            <person name="Dussert S."/>
            <person name="Garsmeur O."/>
            <person name="Gayraud T."/>
            <person name="Guignon V."/>
            <person name="Jahn K."/>
            <person name="Jamilloux V."/>
            <person name="Joet T."/>
            <person name="Labadie K."/>
            <person name="Lan T."/>
            <person name="Leclercq J."/>
            <person name="Lepelley M."/>
            <person name="Leroy T."/>
            <person name="Li L.T."/>
            <person name="Librado P."/>
            <person name="Lopez L."/>
            <person name="Munoz A."/>
            <person name="Noel B."/>
            <person name="Pallavicini A."/>
            <person name="Perrotta G."/>
            <person name="Poncet V."/>
            <person name="Pot D."/>
            <person name="Priyono X."/>
            <person name="Rigoreau M."/>
            <person name="Rouard M."/>
            <person name="Rozas J."/>
            <person name="Tranchant-Dubreuil C."/>
            <person name="VanBuren R."/>
            <person name="Zhang Q."/>
            <person name="Andrade A.C."/>
            <person name="Argout X."/>
            <person name="Bertrand B."/>
            <person name="de Kochko A."/>
            <person name="Graziosi G."/>
            <person name="Henry R.J."/>
            <person name="Jayarama X."/>
            <person name="Ming R."/>
            <person name="Nagai C."/>
            <person name="Rounsley S."/>
            <person name="Sankoff D."/>
            <person name="Giuliano G."/>
            <person name="Albert V.A."/>
            <person name="Wincker P."/>
            <person name="Lashermes P."/>
        </authorList>
    </citation>
    <scope>NUCLEOTIDE SEQUENCE [LARGE SCALE GENOMIC DNA]</scope>
    <source>
        <strain evidence="10">cv. DH200-94</strain>
    </source>
</reference>
<evidence type="ECO:0000256" key="2">
    <source>
        <dbReference type="ARBA" id="ARBA00022692"/>
    </source>
</evidence>
<feature type="binding site" description="axial binding residue" evidence="7">
    <location>
        <position position="77"/>
    </location>
    <ligand>
        <name>heme</name>
        <dbReference type="ChEBI" id="CHEBI:30413"/>
    </ligand>
    <ligandPart>
        <name>Fe</name>
        <dbReference type="ChEBI" id="CHEBI:18248"/>
    </ligandPart>
</feature>
<dbReference type="GO" id="GO:0005506">
    <property type="term" value="F:iron ion binding"/>
    <property type="evidence" value="ECO:0007669"/>
    <property type="project" value="InterPro"/>
</dbReference>
<dbReference type="PRINTS" id="PR00463">
    <property type="entry name" value="EP450I"/>
</dbReference>
<dbReference type="GO" id="GO:0016125">
    <property type="term" value="P:sterol metabolic process"/>
    <property type="evidence" value="ECO:0007669"/>
    <property type="project" value="TreeGrafter"/>
</dbReference>
<dbReference type="Gene3D" id="1.10.630.10">
    <property type="entry name" value="Cytochrome P450"/>
    <property type="match status" value="1"/>
</dbReference>
<evidence type="ECO:0000313" key="9">
    <source>
        <dbReference type="EMBL" id="CDP16261.1"/>
    </source>
</evidence>
<dbReference type="EMBL" id="HG739204">
    <property type="protein sequence ID" value="CDP16261.1"/>
    <property type="molecule type" value="Genomic_DNA"/>
</dbReference>
<keyword evidence="7 8" id="KW-0349">Heme</keyword>
<dbReference type="InParanoid" id="A0A068V6L3"/>
<gene>
    <name evidence="9" type="ORF">GSCOC_T00018027001</name>
</gene>
<dbReference type="GO" id="GO:0020037">
    <property type="term" value="F:heme binding"/>
    <property type="evidence" value="ECO:0007669"/>
    <property type="project" value="InterPro"/>
</dbReference>
<evidence type="ECO:0000256" key="4">
    <source>
        <dbReference type="ARBA" id="ARBA00022989"/>
    </source>
</evidence>
<keyword evidence="2" id="KW-0812">Transmembrane</keyword>
<dbReference type="OrthoDB" id="3945418at2759"/>
<dbReference type="Pfam" id="PF00067">
    <property type="entry name" value="p450"/>
    <property type="match status" value="1"/>
</dbReference>
<dbReference type="GO" id="GO:0016705">
    <property type="term" value="F:oxidoreductase activity, acting on paired donors, with incorporation or reduction of molecular oxygen"/>
    <property type="evidence" value="ECO:0007669"/>
    <property type="project" value="InterPro"/>
</dbReference>
<proteinExistence type="inferred from homology"/>
<evidence type="ECO:0000256" key="5">
    <source>
        <dbReference type="ARBA" id="ARBA00023002"/>
    </source>
</evidence>
<dbReference type="GO" id="GO:0004497">
    <property type="term" value="F:monooxygenase activity"/>
    <property type="evidence" value="ECO:0007669"/>
    <property type="project" value="UniProtKB-KW"/>
</dbReference>
<keyword evidence="3 7" id="KW-0479">Metal-binding</keyword>
<dbReference type="AlphaFoldDB" id="A0A068V6L3"/>
<dbReference type="InterPro" id="IPR036396">
    <property type="entry name" value="Cyt_P450_sf"/>
</dbReference>
<dbReference type="InterPro" id="IPR001128">
    <property type="entry name" value="Cyt_P450"/>
</dbReference>
<dbReference type="Gramene" id="CDP16261">
    <property type="protein sequence ID" value="CDP16261"/>
    <property type="gene ID" value="GSCOC_T00018027001"/>
</dbReference>
<keyword evidence="10" id="KW-1185">Reference proteome</keyword>
<dbReference type="SUPFAM" id="SSF48264">
    <property type="entry name" value="Cytochrome P450"/>
    <property type="match status" value="1"/>
</dbReference>
<dbReference type="InterPro" id="IPR002401">
    <property type="entry name" value="Cyt_P450_E_grp-I"/>
</dbReference>
<accession>A0A068V6L3</accession>
<comment type="cofactor">
    <cofactor evidence="7">
        <name>heme</name>
        <dbReference type="ChEBI" id="CHEBI:30413"/>
    </cofactor>
</comment>
<comment type="subcellular location">
    <subcellularLocation>
        <location evidence="1">Membrane</location>
        <topology evidence="1">Single-pass membrane protein</topology>
    </subcellularLocation>
</comment>
<dbReference type="Proteomes" id="UP000295252">
    <property type="component" value="Chromosome III"/>
</dbReference>
<evidence type="ECO:0000313" key="10">
    <source>
        <dbReference type="Proteomes" id="UP000295252"/>
    </source>
</evidence>
<keyword evidence="5 8" id="KW-0560">Oxidoreductase</keyword>
<evidence type="ECO:0000256" key="7">
    <source>
        <dbReference type="PIRSR" id="PIRSR602401-1"/>
    </source>
</evidence>
<keyword evidence="6 7" id="KW-0408">Iron</keyword>
<evidence type="ECO:0000256" key="3">
    <source>
        <dbReference type="ARBA" id="ARBA00022723"/>
    </source>
</evidence>
<dbReference type="PANTHER" id="PTHR24286:SF53">
    <property type="entry name" value="BETA-AMYRIN 28-OXIDASE-LIKE"/>
    <property type="match status" value="1"/>
</dbReference>
<dbReference type="PROSITE" id="PS00086">
    <property type="entry name" value="CYTOCHROME_P450"/>
    <property type="match status" value="1"/>
</dbReference>
<protein>
    <submittedName>
        <fullName evidence="9">Uncharacterized protein</fullName>
    </submittedName>
</protein>
<dbReference type="OMA" id="ITDFTHE"/>
<evidence type="ECO:0000256" key="6">
    <source>
        <dbReference type="ARBA" id="ARBA00023004"/>
    </source>
</evidence>
<keyword evidence="4" id="KW-1133">Transmembrane helix</keyword>
<evidence type="ECO:0000256" key="8">
    <source>
        <dbReference type="RuleBase" id="RU000461"/>
    </source>
</evidence>
<comment type="similarity">
    <text evidence="8">Belongs to the cytochrome P450 family.</text>
</comment>
<evidence type="ECO:0000256" key="1">
    <source>
        <dbReference type="ARBA" id="ARBA00004167"/>
    </source>
</evidence>
<dbReference type="InterPro" id="IPR017972">
    <property type="entry name" value="Cyt_P450_CS"/>
</dbReference>